<accession>A0A4Z1GNV6</accession>
<organism evidence="4 5">
    <name type="scientific">Botrytis hyacinthi</name>
    <dbReference type="NCBI Taxonomy" id="278943"/>
    <lineage>
        <taxon>Eukaryota</taxon>
        <taxon>Fungi</taxon>
        <taxon>Dikarya</taxon>
        <taxon>Ascomycota</taxon>
        <taxon>Pezizomycotina</taxon>
        <taxon>Leotiomycetes</taxon>
        <taxon>Helotiales</taxon>
        <taxon>Sclerotiniaceae</taxon>
        <taxon>Botrytis</taxon>
    </lineage>
</organism>
<evidence type="ECO:0000256" key="1">
    <source>
        <dbReference type="ARBA" id="ARBA00022737"/>
    </source>
</evidence>
<dbReference type="Pfam" id="PF12937">
    <property type="entry name" value="F-box-like"/>
    <property type="match status" value="1"/>
</dbReference>
<proteinExistence type="predicted"/>
<evidence type="ECO:0000259" key="3">
    <source>
        <dbReference type="PROSITE" id="PS50181"/>
    </source>
</evidence>
<dbReference type="PANTHER" id="PTHR22904:SF523">
    <property type="entry name" value="STRESS-INDUCED-PHOSPHOPROTEIN 1"/>
    <property type="match status" value="1"/>
</dbReference>
<keyword evidence="1" id="KW-0677">Repeat</keyword>
<dbReference type="SUPFAM" id="SSF52047">
    <property type="entry name" value="RNI-like"/>
    <property type="match status" value="1"/>
</dbReference>
<evidence type="ECO:0000313" key="4">
    <source>
        <dbReference type="EMBL" id="TGO37142.1"/>
    </source>
</evidence>
<dbReference type="InterPro" id="IPR032675">
    <property type="entry name" value="LRR_dom_sf"/>
</dbReference>
<comment type="caution">
    <text evidence="4">The sequence shown here is derived from an EMBL/GenBank/DDBJ whole genome shotgun (WGS) entry which is preliminary data.</text>
</comment>
<dbReference type="AlphaFoldDB" id="A0A4Z1GNV6"/>
<dbReference type="EMBL" id="PQXK01000105">
    <property type="protein sequence ID" value="TGO37142.1"/>
    <property type="molecule type" value="Genomic_DNA"/>
</dbReference>
<evidence type="ECO:0000256" key="2">
    <source>
        <dbReference type="ARBA" id="ARBA00022803"/>
    </source>
</evidence>
<dbReference type="GO" id="GO:0051879">
    <property type="term" value="F:Hsp90 protein binding"/>
    <property type="evidence" value="ECO:0007669"/>
    <property type="project" value="TreeGrafter"/>
</dbReference>
<reference evidence="4 5" key="1">
    <citation type="submission" date="2017-12" db="EMBL/GenBank/DDBJ databases">
        <title>Comparative genomics of Botrytis spp.</title>
        <authorList>
            <person name="Valero-Jimenez C.A."/>
            <person name="Tapia P."/>
            <person name="Veloso J."/>
            <person name="Silva-Moreno E."/>
            <person name="Staats M."/>
            <person name="Valdes J.H."/>
            <person name="Van Kan J.A.L."/>
        </authorList>
    </citation>
    <scope>NUCLEOTIDE SEQUENCE [LARGE SCALE GENOMIC DNA]</scope>
    <source>
        <strain evidence="4 5">Bh0001</strain>
    </source>
</reference>
<evidence type="ECO:0000313" key="5">
    <source>
        <dbReference type="Proteomes" id="UP000297814"/>
    </source>
</evidence>
<dbReference type="SUPFAM" id="SSF48452">
    <property type="entry name" value="TPR-like"/>
    <property type="match status" value="1"/>
</dbReference>
<dbReference type="Proteomes" id="UP000297814">
    <property type="component" value="Unassembled WGS sequence"/>
</dbReference>
<sequence>MPPPAYDEEDGMGPLEKGRHRYQKKNYQDALTAFAEAVKISTGYLLLTALDHRAATYEKLDLLQPALKDAKEMLELKPELSKGYLRCGKVLQLKGEHQLALKIYERGLRKVKVDTDKDRLTLQSMFNKLQKSLAPSKTLDPLSYLPVELAEMIAQQLSIRERMICLCVSKSWKRVLESSHKLWTTLDTSNTRRGLSQKSLRAYLRRSDYTVDEAILRYDTIDAAKLQYLIRACTKLQRLTILNKHNVVIGKTLTSALPLAKSLQYLNLQMFEISFRSVVESLQLVQASIVEAGFMGVHYTSRDASCVWPKLENLRVLSVFNGNHVRRISLGNLIESVPNIQTLSLSGFDLQSLSPLDLGGPLKCLEVIELISCDLRTIPLLPSTLKILRLHENLELSNQRDNSVLFPFLETLTCHETGLSDEWLVSVLKNARNLKHLDIGSRLVEDYTIAHHNFPVCENVVVLSASYLQYEERDFIRVVEKFPNLEKLHICGTKITGVAVKHFVNQGIKFLDVSYCHEISTDAIVYARGQGVEVKFSFIEPITAPIYRNRRIAF</sequence>
<feature type="domain" description="F-box" evidence="3">
    <location>
        <begin position="139"/>
        <end position="186"/>
    </location>
</feature>
<gene>
    <name evidence="4" type="ORF">BHYA_0105g00340</name>
</gene>
<dbReference type="PROSITE" id="PS50181">
    <property type="entry name" value="FBOX"/>
    <property type="match status" value="1"/>
</dbReference>
<dbReference type="Gene3D" id="1.20.1280.50">
    <property type="match status" value="1"/>
</dbReference>
<dbReference type="PANTHER" id="PTHR22904">
    <property type="entry name" value="TPR REPEAT CONTAINING PROTEIN"/>
    <property type="match status" value="1"/>
</dbReference>
<dbReference type="SUPFAM" id="SSF81383">
    <property type="entry name" value="F-box domain"/>
    <property type="match status" value="1"/>
</dbReference>
<name>A0A4Z1GNV6_9HELO</name>
<protein>
    <recommendedName>
        <fullName evidence="3">F-box domain-containing protein</fullName>
    </recommendedName>
</protein>
<dbReference type="Gene3D" id="1.25.40.10">
    <property type="entry name" value="Tetratricopeptide repeat domain"/>
    <property type="match status" value="1"/>
</dbReference>
<dbReference type="SMART" id="SM00256">
    <property type="entry name" value="FBOX"/>
    <property type="match status" value="1"/>
</dbReference>
<dbReference type="InterPro" id="IPR036047">
    <property type="entry name" value="F-box-like_dom_sf"/>
</dbReference>
<dbReference type="Gene3D" id="3.80.10.10">
    <property type="entry name" value="Ribonuclease Inhibitor"/>
    <property type="match status" value="1"/>
</dbReference>
<dbReference type="InterPro" id="IPR011990">
    <property type="entry name" value="TPR-like_helical_dom_sf"/>
</dbReference>
<keyword evidence="5" id="KW-1185">Reference proteome</keyword>
<dbReference type="InterPro" id="IPR001810">
    <property type="entry name" value="F-box_dom"/>
</dbReference>
<keyword evidence="2" id="KW-0802">TPR repeat</keyword>